<reference evidence="1 2" key="1">
    <citation type="journal article" date="2025" name="Microbiol. Resour. Announc.">
        <title>Draft genome sequences for Neonectria magnoliae and Neonectria punicea, canker pathogens of Liriodendron tulipifera and Acer saccharum in West Virginia.</title>
        <authorList>
            <person name="Petronek H.M."/>
            <person name="Kasson M.T."/>
            <person name="Metheny A.M."/>
            <person name="Stauder C.M."/>
            <person name="Lovett B."/>
            <person name="Lynch S.C."/>
            <person name="Garnas J.R."/>
            <person name="Kasson L.R."/>
            <person name="Stajich J.E."/>
        </authorList>
    </citation>
    <scope>NUCLEOTIDE SEQUENCE [LARGE SCALE GENOMIC DNA]</scope>
    <source>
        <strain evidence="1 2">NRRL 64653</strain>
    </source>
</reference>
<evidence type="ECO:0000313" key="2">
    <source>
        <dbReference type="Proteomes" id="UP001498476"/>
    </source>
</evidence>
<dbReference type="Proteomes" id="UP001498476">
    <property type="component" value="Unassembled WGS sequence"/>
</dbReference>
<sequence>MADSDVEQASGTPQIVAACQQTRFNILDDKISSEVSIEQLTLSIHPHRPVARSAKAAGKSKVGRAMTHDILVDAGLKLKAGVHYGSGKSSESVPARRALLS</sequence>
<organism evidence="1 2">
    <name type="scientific">Neonectria punicea</name>
    <dbReference type="NCBI Taxonomy" id="979145"/>
    <lineage>
        <taxon>Eukaryota</taxon>
        <taxon>Fungi</taxon>
        <taxon>Dikarya</taxon>
        <taxon>Ascomycota</taxon>
        <taxon>Pezizomycotina</taxon>
        <taxon>Sordariomycetes</taxon>
        <taxon>Hypocreomycetidae</taxon>
        <taxon>Hypocreales</taxon>
        <taxon>Nectriaceae</taxon>
        <taxon>Neonectria</taxon>
    </lineage>
</organism>
<accession>A0ABR1GSS8</accession>
<proteinExistence type="predicted"/>
<gene>
    <name evidence="1" type="ORF">QQX98_009260</name>
</gene>
<comment type="caution">
    <text evidence="1">The sequence shown here is derived from an EMBL/GenBank/DDBJ whole genome shotgun (WGS) entry which is preliminary data.</text>
</comment>
<protein>
    <submittedName>
        <fullName evidence="1">Uncharacterized protein</fullName>
    </submittedName>
</protein>
<dbReference type="EMBL" id="JAZAVJ010000182">
    <property type="protein sequence ID" value="KAK7408555.1"/>
    <property type="molecule type" value="Genomic_DNA"/>
</dbReference>
<name>A0ABR1GSS8_9HYPO</name>
<evidence type="ECO:0000313" key="1">
    <source>
        <dbReference type="EMBL" id="KAK7408555.1"/>
    </source>
</evidence>
<keyword evidence="2" id="KW-1185">Reference proteome</keyword>